<sequence length="78" mass="9328">MDEISESLPLDEHSLDDYLEDDLDTTVHENGEKTFQKINLYDNCLPYREQLELIRMEYWQNLKNNLYLIIMAISYPNG</sequence>
<dbReference type="EMBL" id="MUJZ01061841">
    <property type="protein sequence ID" value="OTF71271.1"/>
    <property type="molecule type" value="Genomic_DNA"/>
</dbReference>
<name>A0A1Y3AS59_EURMA</name>
<comment type="caution">
    <text evidence="1">The sequence shown here is derived from an EMBL/GenBank/DDBJ whole genome shotgun (WGS) entry which is preliminary data.</text>
</comment>
<proteinExistence type="predicted"/>
<dbReference type="AlphaFoldDB" id="A0A1Y3AS59"/>
<dbReference type="Proteomes" id="UP000194236">
    <property type="component" value="Unassembled WGS sequence"/>
</dbReference>
<evidence type="ECO:0000313" key="1">
    <source>
        <dbReference type="EMBL" id="OTF71271.1"/>
    </source>
</evidence>
<keyword evidence="2" id="KW-1185">Reference proteome</keyword>
<gene>
    <name evidence="1" type="ORF">BLA29_011039</name>
</gene>
<reference evidence="1 2" key="1">
    <citation type="submission" date="2017-03" db="EMBL/GenBank/DDBJ databases">
        <title>Genome Survey of Euroglyphus maynei.</title>
        <authorList>
            <person name="Arlian L.G."/>
            <person name="Morgan M.S."/>
            <person name="Rider S.D."/>
        </authorList>
    </citation>
    <scope>NUCLEOTIDE SEQUENCE [LARGE SCALE GENOMIC DNA]</scope>
    <source>
        <strain evidence="1">Arlian Lab</strain>
        <tissue evidence="1">Whole body</tissue>
    </source>
</reference>
<evidence type="ECO:0000313" key="2">
    <source>
        <dbReference type="Proteomes" id="UP000194236"/>
    </source>
</evidence>
<accession>A0A1Y3AS59</accession>
<protein>
    <submittedName>
        <fullName evidence="1">Uncharacterized protein</fullName>
    </submittedName>
</protein>
<organism evidence="1 2">
    <name type="scientific">Euroglyphus maynei</name>
    <name type="common">Mayne's house dust mite</name>
    <dbReference type="NCBI Taxonomy" id="6958"/>
    <lineage>
        <taxon>Eukaryota</taxon>
        <taxon>Metazoa</taxon>
        <taxon>Ecdysozoa</taxon>
        <taxon>Arthropoda</taxon>
        <taxon>Chelicerata</taxon>
        <taxon>Arachnida</taxon>
        <taxon>Acari</taxon>
        <taxon>Acariformes</taxon>
        <taxon>Sarcoptiformes</taxon>
        <taxon>Astigmata</taxon>
        <taxon>Psoroptidia</taxon>
        <taxon>Analgoidea</taxon>
        <taxon>Pyroglyphidae</taxon>
        <taxon>Pyroglyphinae</taxon>
        <taxon>Euroglyphus</taxon>
    </lineage>
</organism>